<dbReference type="InterPro" id="IPR036817">
    <property type="entry name" value="Transthyretin/HIU_hydrolase_sf"/>
</dbReference>
<dbReference type="GO" id="GO:0016787">
    <property type="term" value="F:hydrolase activity"/>
    <property type="evidence" value="ECO:0007669"/>
    <property type="project" value="UniProtKB-KW"/>
</dbReference>
<evidence type="ECO:0000259" key="1">
    <source>
        <dbReference type="Pfam" id="PF00576"/>
    </source>
</evidence>
<dbReference type="PANTHER" id="PTHR10395:SF7">
    <property type="entry name" value="5-HYDROXYISOURATE HYDROLASE"/>
    <property type="match status" value="1"/>
</dbReference>
<name>A0AA97AKK7_9CYAN</name>
<keyword evidence="2" id="KW-0378">Hydrolase</keyword>
<dbReference type="RefSeq" id="WP_316432509.1">
    <property type="nucleotide sequence ID" value="NZ_CP053586.1"/>
</dbReference>
<feature type="domain" description="Transthyretin/hydroxyisourate hydrolase" evidence="1">
    <location>
        <begin position="5"/>
        <end position="114"/>
    </location>
</feature>
<dbReference type="SUPFAM" id="SSF49472">
    <property type="entry name" value="Transthyretin (synonym: prealbumin)"/>
    <property type="match status" value="1"/>
</dbReference>
<dbReference type="InterPro" id="IPR023416">
    <property type="entry name" value="Transthyretin/HIU_hydrolase_d"/>
</dbReference>
<proteinExistence type="predicted"/>
<evidence type="ECO:0000313" key="2">
    <source>
        <dbReference type="EMBL" id="WNZ26266.1"/>
    </source>
</evidence>
<dbReference type="EMBL" id="CP053586">
    <property type="protein sequence ID" value="WNZ26266.1"/>
    <property type="molecule type" value="Genomic_DNA"/>
</dbReference>
<accession>A0AA97AKK7</accession>
<gene>
    <name evidence="2" type="ORF">HJG54_27890</name>
</gene>
<sequence length="115" mass="12741">MSGGISVHVVDVTRGLPAESMQVEIFQLGVPEPIAEGCLSSKGTLDHPIAQKQVEPGVYEVVFYVGDFYRQLGYPLPDFPFVDVMPFRFGVSDVQQHYHLPLKVSPWGFSLFRGG</sequence>
<reference evidence="2" key="1">
    <citation type="submission" date="2020-05" db="EMBL/GenBank/DDBJ databases">
        <authorList>
            <person name="Zhu T."/>
            <person name="Keshari N."/>
            <person name="Lu X."/>
        </authorList>
    </citation>
    <scope>NUCLEOTIDE SEQUENCE</scope>
    <source>
        <strain evidence="2">NK1-12</strain>
    </source>
</reference>
<organism evidence="2">
    <name type="scientific">Leptolyngbya sp. NK1-12</name>
    <dbReference type="NCBI Taxonomy" id="2547451"/>
    <lineage>
        <taxon>Bacteria</taxon>
        <taxon>Bacillati</taxon>
        <taxon>Cyanobacteriota</taxon>
        <taxon>Cyanophyceae</taxon>
        <taxon>Leptolyngbyales</taxon>
        <taxon>Leptolyngbyaceae</taxon>
        <taxon>Leptolyngbya group</taxon>
        <taxon>Leptolyngbya</taxon>
    </lineage>
</organism>
<protein>
    <submittedName>
        <fullName evidence="2">Hydroxyisourate hydrolase</fullName>
    </submittedName>
</protein>
<dbReference type="AlphaFoldDB" id="A0AA97AKK7"/>
<dbReference type="Pfam" id="PF00576">
    <property type="entry name" value="Transthyretin"/>
    <property type="match status" value="1"/>
</dbReference>
<dbReference type="PANTHER" id="PTHR10395">
    <property type="entry name" value="URICASE AND TRANSTHYRETIN-RELATED"/>
    <property type="match status" value="1"/>
</dbReference>
<dbReference type="GO" id="GO:0006144">
    <property type="term" value="P:purine nucleobase metabolic process"/>
    <property type="evidence" value="ECO:0007669"/>
    <property type="project" value="TreeGrafter"/>
</dbReference>
<dbReference type="Gene3D" id="2.60.40.180">
    <property type="entry name" value="Transthyretin/hydroxyisourate hydrolase domain"/>
    <property type="match status" value="1"/>
</dbReference>